<dbReference type="GeneID" id="56461634"/>
<dbReference type="Proteomes" id="UP000273809">
    <property type="component" value="Chromosome"/>
</dbReference>
<feature type="domain" description="Excalibur calcium-binding" evidence="1">
    <location>
        <begin position="35"/>
        <end position="70"/>
    </location>
</feature>
<accession>A0AAD0TU83</accession>
<dbReference type="Pfam" id="PF05901">
    <property type="entry name" value="Excalibur"/>
    <property type="match status" value="1"/>
</dbReference>
<evidence type="ECO:0000259" key="1">
    <source>
        <dbReference type="SMART" id="SM00894"/>
    </source>
</evidence>
<dbReference type="EMBL" id="CP032823">
    <property type="protein sequence ID" value="AYJ80536.1"/>
    <property type="molecule type" value="Genomic_DNA"/>
</dbReference>
<protein>
    <submittedName>
        <fullName evidence="2">Excalibur calcium-binding domain-containing protein</fullName>
    </submittedName>
</protein>
<dbReference type="SMART" id="SM00894">
    <property type="entry name" value="Excalibur"/>
    <property type="match status" value="1"/>
</dbReference>
<gene>
    <name evidence="2" type="ORF">ACRYA_1417</name>
</gene>
<evidence type="ECO:0000313" key="2">
    <source>
        <dbReference type="EMBL" id="AYJ80536.1"/>
    </source>
</evidence>
<dbReference type="InterPro" id="IPR008613">
    <property type="entry name" value="Excalibur_Ca-bd_domain"/>
</dbReference>
<reference evidence="2 3" key="1">
    <citation type="submission" date="2018-10" db="EMBL/GenBank/DDBJ databases">
        <title>Complete genome sequences of Arcobacter cryaerophilus strains ATCC 43158 and ATCC 49615.</title>
        <authorList>
            <person name="Miller W.G."/>
            <person name="Yee E."/>
            <person name="Bono J.L."/>
        </authorList>
    </citation>
    <scope>NUCLEOTIDE SEQUENCE [LARGE SCALE GENOMIC DNA]</scope>
    <source>
        <strain evidence="2 3">ATCC 43158</strain>
    </source>
</reference>
<name>A0AAD0TU83_9BACT</name>
<dbReference type="AlphaFoldDB" id="A0AAD0TU83"/>
<dbReference type="RefSeq" id="WP_176549263.1">
    <property type="nucleotide sequence ID" value="NZ_CP021072.1"/>
</dbReference>
<sequence length="74" mass="8508">MKKIFIIMIVSVSLFSAESKKTKQEDKKQGFKCEGKKYCKEMKSCAEAKFYLTQCGLTRLDRDKDGIPCETICK</sequence>
<evidence type="ECO:0000313" key="3">
    <source>
        <dbReference type="Proteomes" id="UP000273809"/>
    </source>
</evidence>
<organism evidence="2 3">
    <name type="scientific">Aliarcobacter cryaerophilus ATCC 43158</name>
    <dbReference type="NCBI Taxonomy" id="1032070"/>
    <lineage>
        <taxon>Bacteria</taxon>
        <taxon>Pseudomonadati</taxon>
        <taxon>Campylobacterota</taxon>
        <taxon>Epsilonproteobacteria</taxon>
        <taxon>Campylobacterales</taxon>
        <taxon>Arcobacteraceae</taxon>
        <taxon>Aliarcobacter</taxon>
    </lineage>
</organism>
<dbReference type="KEGG" id="acre:ACRYA_1417"/>
<proteinExistence type="predicted"/>